<evidence type="ECO:0000313" key="10">
    <source>
        <dbReference type="Ensembl" id="ENSXETP00000100893"/>
    </source>
</evidence>
<dbReference type="GO" id="GO:0003779">
    <property type="term" value="F:actin binding"/>
    <property type="evidence" value="ECO:0000318"/>
    <property type="project" value="GO_Central"/>
</dbReference>
<dbReference type="InterPro" id="IPR028433">
    <property type="entry name" value="Parvin"/>
</dbReference>
<comment type="subcellular location">
    <subcellularLocation>
        <location evidence="2">Cell membrane</location>
        <topology evidence="2">Peripheral membrane protein</topology>
        <orientation evidence="2">Cytoplasmic side</orientation>
    </subcellularLocation>
    <subcellularLocation>
        <location evidence="1">Cytoplasm</location>
        <location evidence="1">Cytoskeleton</location>
    </subcellularLocation>
</comment>
<dbReference type="Bgee" id="ENSXETG00000031105">
    <property type="expression patterns" value="Expressed in liver and 9 other cell types or tissues"/>
</dbReference>
<evidence type="ECO:0000256" key="1">
    <source>
        <dbReference type="ARBA" id="ARBA00004245"/>
    </source>
</evidence>
<keyword evidence="7" id="KW-0009">Actin-binding</keyword>
<dbReference type="GO" id="GO:0071963">
    <property type="term" value="P:establishment or maintenance of cell polarity regulating cell shape"/>
    <property type="evidence" value="ECO:0000318"/>
    <property type="project" value="GO_Central"/>
</dbReference>
<dbReference type="Xenbase" id="XB-GENE-996662">
    <property type="gene designation" value="parvg"/>
</dbReference>
<keyword evidence="5" id="KW-0677">Repeat</keyword>
<dbReference type="RefSeq" id="XP_017945481.2">
    <property type="nucleotide sequence ID" value="XM_018089992.2"/>
</dbReference>
<name>A0A6I8SRE2_XENTR</name>
<dbReference type="CTD" id="64098"/>
<dbReference type="Ensembl" id="ENSXETT00000072232">
    <property type="protein sequence ID" value="ENSXETP00000100893"/>
    <property type="gene ID" value="ENSXETG00000031105"/>
</dbReference>
<evidence type="ECO:0000313" key="12">
    <source>
        <dbReference type="RefSeq" id="XP_002942486.3"/>
    </source>
</evidence>
<keyword evidence="11" id="KW-1185">Reference proteome</keyword>
<dbReference type="FunFam" id="1.10.418.10:FF:000064">
    <property type="entry name" value="Parvin, gamma"/>
    <property type="match status" value="1"/>
</dbReference>
<reference evidence="12 13" key="3">
    <citation type="submission" date="2025-04" db="UniProtKB">
        <authorList>
            <consortium name="RefSeq"/>
        </authorList>
    </citation>
    <scope>IDENTIFICATION</scope>
    <source>
        <strain evidence="12 13">Nigerian</strain>
        <tissue evidence="12 13">Liver and blood</tissue>
    </source>
</reference>
<comment type="similarity">
    <text evidence="3">Belongs to the parvin family.</text>
</comment>
<dbReference type="InterPro" id="IPR001715">
    <property type="entry name" value="CH_dom"/>
</dbReference>
<dbReference type="AGR" id="Xenbase:XB-GENE-996662"/>
<dbReference type="OrthoDB" id="2099265at2759"/>
<dbReference type="OMA" id="SEHIVVQ"/>
<dbReference type="GO" id="GO:0005886">
    <property type="term" value="C:plasma membrane"/>
    <property type="evidence" value="ECO:0007669"/>
    <property type="project" value="UniProtKB-SubCell"/>
</dbReference>
<evidence type="ECO:0000256" key="8">
    <source>
        <dbReference type="ARBA" id="ARBA00023212"/>
    </source>
</evidence>
<dbReference type="GO" id="GO:0015629">
    <property type="term" value="C:actin cytoskeleton"/>
    <property type="evidence" value="ECO:0000318"/>
    <property type="project" value="GO_Central"/>
</dbReference>
<gene>
    <name evidence="10 12 13 14" type="primary">parvg</name>
</gene>
<evidence type="ECO:0000256" key="6">
    <source>
        <dbReference type="ARBA" id="ARBA00022889"/>
    </source>
</evidence>
<dbReference type="InterPro" id="IPR036872">
    <property type="entry name" value="CH_dom_sf"/>
</dbReference>
<evidence type="ECO:0000256" key="7">
    <source>
        <dbReference type="ARBA" id="ARBA00023203"/>
    </source>
</evidence>
<organism evidence="10">
    <name type="scientific">Xenopus tropicalis</name>
    <name type="common">Western clawed frog</name>
    <name type="synonym">Silurana tropicalis</name>
    <dbReference type="NCBI Taxonomy" id="8364"/>
    <lineage>
        <taxon>Eukaryota</taxon>
        <taxon>Metazoa</taxon>
        <taxon>Chordata</taxon>
        <taxon>Craniata</taxon>
        <taxon>Vertebrata</taxon>
        <taxon>Euteleostomi</taxon>
        <taxon>Amphibia</taxon>
        <taxon>Batrachia</taxon>
        <taxon>Anura</taxon>
        <taxon>Pipoidea</taxon>
        <taxon>Pipidae</taxon>
        <taxon>Xenopodinae</taxon>
        <taxon>Xenopus</taxon>
        <taxon>Silurana</taxon>
    </lineage>
</organism>
<sequence>MEPPQPSSDVPLNVFDSVDAPGEIKKFIQANAKNDPKFQDLQTFLIDWINAELKEEHIVVKSVEEDLYDGLVLHHLLKKIAGMKLEVEEIALSASSQKRKLGVIMEAITQSLQLQETDLKWSLNEIHNKDLLCTLHLIVALAQHFRPDLELPANVGVEVIRVEPTRNGMKTENVIEFITGSRDGDAKSKPDAFDHLFEQSPEKVEDVKKAIVNFVNKHLANLSLTVTDPESQFADGVILLLLIGQLEGYFMNLGSFFLTPSTQEDKVHNVSLAMELLLEGGIIQNPMDPADIVNGDLKATLRLLYGLFLRHKRR</sequence>
<evidence type="ECO:0000313" key="11">
    <source>
        <dbReference type="Proteomes" id="UP000008143"/>
    </source>
</evidence>
<dbReference type="AlphaFoldDB" id="A0A6I8SRE2"/>
<evidence type="ECO:0000313" key="14">
    <source>
        <dbReference type="Xenbase" id="XB-GENE-996662"/>
    </source>
</evidence>
<dbReference type="PANTHER" id="PTHR12114:SF1">
    <property type="entry name" value="GAMMA-PARVIN"/>
    <property type="match status" value="1"/>
</dbReference>
<evidence type="ECO:0000256" key="4">
    <source>
        <dbReference type="ARBA" id="ARBA00022490"/>
    </source>
</evidence>
<dbReference type="Gene3D" id="1.10.418.10">
    <property type="entry name" value="Calponin-like domain"/>
    <property type="match status" value="2"/>
</dbReference>
<reference evidence="10" key="2">
    <citation type="submission" date="2020-05" db="UniProtKB">
        <authorList>
            <consortium name="Ensembl"/>
        </authorList>
    </citation>
    <scope>IDENTIFICATION</scope>
</reference>
<dbReference type="RefSeq" id="XP_002942486.3">
    <property type="nucleotide sequence ID" value="XM_002942440.5"/>
</dbReference>
<dbReference type="CDD" id="cd21305">
    <property type="entry name" value="CH_PARVG_rpt1"/>
    <property type="match status" value="1"/>
</dbReference>
<dbReference type="GO" id="GO:0030036">
    <property type="term" value="P:actin cytoskeleton organization"/>
    <property type="evidence" value="ECO:0000318"/>
    <property type="project" value="GO_Central"/>
</dbReference>
<dbReference type="GeneID" id="100488743"/>
<evidence type="ECO:0000256" key="2">
    <source>
        <dbReference type="ARBA" id="ARBA00004413"/>
    </source>
</evidence>
<evidence type="ECO:0000256" key="3">
    <source>
        <dbReference type="ARBA" id="ARBA00005666"/>
    </source>
</evidence>
<evidence type="ECO:0000313" key="13">
    <source>
        <dbReference type="RefSeq" id="XP_017945481.2"/>
    </source>
</evidence>
<dbReference type="KEGG" id="xtr:100488743"/>
<dbReference type="PIRSF" id="PIRSF039131">
    <property type="entry name" value="Parvin"/>
    <property type="match status" value="1"/>
</dbReference>
<keyword evidence="6" id="KW-0130">Cell adhesion</keyword>
<dbReference type="PROSITE" id="PS50021">
    <property type="entry name" value="CH"/>
    <property type="match status" value="2"/>
</dbReference>
<keyword evidence="4" id="KW-0963">Cytoplasm</keyword>
<dbReference type="GO" id="GO:0005925">
    <property type="term" value="C:focal adhesion"/>
    <property type="evidence" value="ECO:0000318"/>
    <property type="project" value="GO_Central"/>
</dbReference>
<feature type="domain" description="Calponin-homology (CH)" evidence="9">
    <location>
        <begin position="205"/>
        <end position="312"/>
    </location>
</feature>
<dbReference type="FunFam" id="1.10.418.10:FF:000148">
    <property type="entry name" value="Alpha-parvin"/>
    <property type="match status" value="1"/>
</dbReference>
<dbReference type="Proteomes" id="UP000008143">
    <property type="component" value="Chromosome 3"/>
</dbReference>
<dbReference type="GeneTree" id="ENSGT00950000183194"/>
<dbReference type="SUPFAM" id="SSF47576">
    <property type="entry name" value="Calponin-homology domain, CH-domain"/>
    <property type="match status" value="1"/>
</dbReference>
<evidence type="ECO:0000259" key="9">
    <source>
        <dbReference type="PROSITE" id="PS50021"/>
    </source>
</evidence>
<accession>A0A6I8SRE2</accession>
<dbReference type="GO" id="GO:0034446">
    <property type="term" value="P:substrate adhesion-dependent cell spreading"/>
    <property type="evidence" value="ECO:0000318"/>
    <property type="project" value="GO_Central"/>
</dbReference>
<protein>
    <submittedName>
        <fullName evidence="12 13">Gamma-parvin</fullName>
    </submittedName>
    <submittedName>
        <fullName evidence="10">Parvin gamma</fullName>
    </submittedName>
</protein>
<reference evidence="10" key="1">
    <citation type="journal article" date="2010" name="Science">
        <title>The genome of the Western clawed frog Xenopus tropicalis.</title>
        <authorList>
            <person name="Hellsten U."/>
            <person name="Harland R.M."/>
            <person name="Gilchrist M.J."/>
            <person name="Hendrix D."/>
            <person name="Jurka J."/>
            <person name="Kapitonov V."/>
            <person name="Ovcharenko I."/>
            <person name="Putnam N.H."/>
            <person name="Shu S."/>
            <person name="Taher L."/>
            <person name="Blitz I.L."/>
            <person name="Blumberg B."/>
            <person name="Dichmann D.S."/>
            <person name="Dubchak I."/>
            <person name="Amaya E."/>
            <person name="Detter J.C."/>
            <person name="Fletcher R."/>
            <person name="Gerhard D.S."/>
            <person name="Goodstein D."/>
            <person name="Graves T."/>
            <person name="Grigoriev I.V."/>
            <person name="Grimwood J."/>
            <person name="Kawashima T."/>
            <person name="Lindquist E."/>
            <person name="Lucas S.M."/>
            <person name="Mead P.E."/>
            <person name="Mitros T."/>
            <person name="Ogino H."/>
            <person name="Ohta Y."/>
            <person name="Poliakov A.V."/>
            <person name="Pollet N."/>
            <person name="Robert J."/>
            <person name="Salamov A."/>
            <person name="Sater A.K."/>
            <person name="Schmutz J."/>
            <person name="Terry A."/>
            <person name="Vize P.D."/>
            <person name="Warren W.C."/>
            <person name="Wells D."/>
            <person name="Wills A."/>
            <person name="Wilson R.K."/>
            <person name="Zimmerman L.B."/>
            <person name="Zorn A.M."/>
            <person name="Grainger R."/>
            <person name="Grammer T."/>
            <person name="Khokha M.K."/>
            <person name="Richardson P.M."/>
            <person name="Rokhsar D.S."/>
        </authorList>
    </citation>
    <scope>NUCLEOTIDE SEQUENCE [LARGE SCALE GENOMIC DNA]</scope>
    <source>
        <strain evidence="10">Nigerian</strain>
    </source>
</reference>
<evidence type="ECO:0000256" key="5">
    <source>
        <dbReference type="ARBA" id="ARBA00022737"/>
    </source>
</evidence>
<dbReference type="GO" id="GO:0005737">
    <property type="term" value="C:cytoplasm"/>
    <property type="evidence" value="ECO:0000318"/>
    <property type="project" value="GO_Central"/>
</dbReference>
<dbReference type="CDD" id="cd21307">
    <property type="entry name" value="CH_PARVG_rpt2"/>
    <property type="match status" value="1"/>
</dbReference>
<proteinExistence type="inferred from homology"/>
<dbReference type="Pfam" id="PF00307">
    <property type="entry name" value="CH"/>
    <property type="match status" value="2"/>
</dbReference>
<dbReference type="GO" id="GO:0030031">
    <property type="term" value="P:cell projection assembly"/>
    <property type="evidence" value="ECO:0000318"/>
    <property type="project" value="GO_Central"/>
</dbReference>
<feature type="domain" description="Calponin-homology (CH)" evidence="9">
    <location>
        <begin position="39"/>
        <end position="146"/>
    </location>
</feature>
<dbReference type="PANTHER" id="PTHR12114">
    <property type="entry name" value="PARVIN"/>
    <property type="match status" value="1"/>
</dbReference>
<keyword evidence="8" id="KW-0206">Cytoskeleton</keyword>